<reference evidence="1 2" key="1">
    <citation type="submission" date="2013-11" db="EMBL/GenBank/DDBJ databases">
        <title>Genome sequencing of Stegodyphus mimosarum.</title>
        <authorList>
            <person name="Bechsgaard J."/>
        </authorList>
    </citation>
    <scope>NUCLEOTIDE SEQUENCE [LARGE SCALE GENOMIC DNA]</scope>
</reference>
<gene>
    <name evidence="1" type="ORF">X975_25864</name>
</gene>
<accession>A0A087V087</accession>
<dbReference type="InterPro" id="IPR032675">
    <property type="entry name" value="LRR_dom_sf"/>
</dbReference>
<proteinExistence type="predicted"/>
<dbReference type="STRING" id="407821.A0A087V087"/>
<keyword evidence="1" id="KW-0675">Receptor</keyword>
<name>A0A087V087_STEMI</name>
<dbReference type="OrthoDB" id="6425843at2759"/>
<dbReference type="EMBL" id="KK122576">
    <property type="protein sequence ID" value="KFM83026.1"/>
    <property type="molecule type" value="Genomic_DNA"/>
</dbReference>
<dbReference type="InterPro" id="IPR001611">
    <property type="entry name" value="Leu-rich_rpt"/>
</dbReference>
<feature type="non-terminal residue" evidence="1">
    <location>
        <position position="90"/>
    </location>
</feature>
<protein>
    <submittedName>
        <fullName evidence="1">Leucine-rich repeat-containing G-protein coupled receptor 6</fullName>
    </submittedName>
</protein>
<evidence type="ECO:0000313" key="2">
    <source>
        <dbReference type="Proteomes" id="UP000054359"/>
    </source>
</evidence>
<organism evidence="1 2">
    <name type="scientific">Stegodyphus mimosarum</name>
    <name type="common">African social velvet spider</name>
    <dbReference type="NCBI Taxonomy" id="407821"/>
    <lineage>
        <taxon>Eukaryota</taxon>
        <taxon>Metazoa</taxon>
        <taxon>Ecdysozoa</taxon>
        <taxon>Arthropoda</taxon>
        <taxon>Chelicerata</taxon>
        <taxon>Arachnida</taxon>
        <taxon>Araneae</taxon>
        <taxon>Araneomorphae</taxon>
        <taxon>Entelegynae</taxon>
        <taxon>Eresoidea</taxon>
        <taxon>Eresidae</taxon>
        <taxon>Stegodyphus</taxon>
    </lineage>
</organism>
<sequence length="90" mass="9998">MGGNPIMKVGSATFANLPSLKKLRVSEARQMEEFPDLTGTSALELLALDRASLRYIPSDLCDKVPLLRRLILRSNKIDELPDLSGCKELR</sequence>
<dbReference type="PROSITE" id="PS51450">
    <property type="entry name" value="LRR"/>
    <property type="match status" value="1"/>
</dbReference>
<dbReference type="SUPFAM" id="SSF52058">
    <property type="entry name" value="L domain-like"/>
    <property type="match status" value="1"/>
</dbReference>
<keyword evidence="2" id="KW-1185">Reference proteome</keyword>
<dbReference type="Proteomes" id="UP000054359">
    <property type="component" value="Unassembled WGS sequence"/>
</dbReference>
<dbReference type="AlphaFoldDB" id="A0A087V087"/>
<evidence type="ECO:0000313" key="1">
    <source>
        <dbReference type="EMBL" id="KFM83026.1"/>
    </source>
</evidence>
<dbReference type="Gene3D" id="3.80.10.10">
    <property type="entry name" value="Ribonuclease Inhibitor"/>
    <property type="match status" value="1"/>
</dbReference>